<evidence type="ECO:0000313" key="3">
    <source>
        <dbReference type="EMBL" id="MFB9261281.1"/>
    </source>
</evidence>
<dbReference type="PRINTS" id="PR00412">
    <property type="entry name" value="EPOXHYDRLASE"/>
</dbReference>
<dbReference type="InterPro" id="IPR000639">
    <property type="entry name" value="Epox_hydrolase-like"/>
</dbReference>
<dbReference type="InterPro" id="IPR000073">
    <property type="entry name" value="AB_hydrolase_1"/>
</dbReference>
<keyword evidence="1 3" id="KW-0378">Hydrolase</keyword>
<sequence>MSPRELSVDVQAGRLEVLVWDADGTGMGDEPVPTVLALHGFPESANEWRPVAEILARNGVRVVAPLQRGYSPGARPTAVEDYSIELLAEDVLAVAEDLQLGAFHLVGHDWGACVAWWLAGHQPNRLTSLVAISVPHLGAFAEAIGTDPDQQERSAYFTLFREPGKAEDVLLADGARRLRAMFTDAVPEDLVTQHMDVVGTRDGLTGALNWYRAMRSYELPDVSVPTTFIWGDQDMAIARSGAEATAERMTGDYRFVPVSGGGHWIPEENPELVAAEVLARVR</sequence>
<dbReference type="SUPFAM" id="SSF53474">
    <property type="entry name" value="alpha/beta-Hydrolases"/>
    <property type="match status" value="1"/>
</dbReference>
<dbReference type="RefSeq" id="WP_182630846.1">
    <property type="nucleotide sequence ID" value="NZ_JAALDM010000015.1"/>
</dbReference>
<comment type="caution">
    <text evidence="3">The sequence shown here is derived from an EMBL/GenBank/DDBJ whole genome shotgun (WGS) entry which is preliminary data.</text>
</comment>
<evidence type="ECO:0000256" key="1">
    <source>
        <dbReference type="ARBA" id="ARBA00022801"/>
    </source>
</evidence>
<name>A0ABV5JUI6_9ACTN</name>
<evidence type="ECO:0000313" key="4">
    <source>
        <dbReference type="Proteomes" id="UP001589700"/>
    </source>
</evidence>
<organism evidence="3 4">
    <name type="scientific">Dietzia aerolata</name>
    <dbReference type="NCBI Taxonomy" id="595984"/>
    <lineage>
        <taxon>Bacteria</taxon>
        <taxon>Bacillati</taxon>
        <taxon>Actinomycetota</taxon>
        <taxon>Actinomycetes</taxon>
        <taxon>Mycobacteriales</taxon>
        <taxon>Dietziaceae</taxon>
        <taxon>Dietzia</taxon>
    </lineage>
</organism>
<reference evidence="3 4" key="1">
    <citation type="submission" date="2024-09" db="EMBL/GenBank/DDBJ databases">
        <authorList>
            <person name="Sun Q."/>
            <person name="Mori K."/>
        </authorList>
    </citation>
    <scope>NUCLEOTIDE SEQUENCE [LARGE SCALE GENOMIC DNA]</scope>
    <source>
        <strain evidence="3 4">CCM 7659</strain>
    </source>
</reference>
<accession>A0ABV5JUI6</accession>
<evidence type="ECO:0000259" key="2">
    <source>
        <dbReference type="Pfam" id="PF00561"/>
    </source>
</evidence>
<dbReference type="InterPro" id="IPR029058">
    <property type="entry name" value="AB_hydrolase_fold"/>
</dbReference>
<feature type="domain" description="AB hydrolase-1" evidence="2">
    <location>
        <begin position="33"/>
        <end position="270"/>
    </location>
</feature>
<dbReference type="Proteomes" id="UP001589700">
    <property type="component" value="Unassembled WGS sequence"/>
</dbReference>
<dbReference type="Gene3D" id="3.40.50.1820">
    <property type="entry name" value="alpha/beta hydrolase"/>
    <property type="match status" value="1"/>
</dbReference>
<dbReference type="GO" id="GO:0016787">
    <property type="term" value="F:hydrolase activity"/>
    <property type="evidence" value="ECO:0007669"/>
    <property type="project" value="UniProtKB-KW"/>
</dbReference>
<proteinExistence type="predicted"/>
<protein>
    <submittedName>
        <fullName evidence="3">Alpha/beta fold hydrolase</fullName>
    </submittedName>
</protein>
<dbReference type="EMBL" id="JBHMDY010000013">
    <property type="protein sequence ID" value="MFB9261281.1"/>
    <property type="molecule type" value="Genomic_DNA"/>
</dbReference>
<keyword evidence="4" id="KW-1185">Reference proteome</keyword>
<dbReference type="Pfam" id="PF00561">
    <property type="entry name" value="Abhydrolase_1"/>
    <property type="match status" value="1"/>
</dbReference>
<dbReference type="PANTHER" id="PTHR43329">
    <property type="entry name" value="EPOXIDE HYDROLASE"/>
    <property type="match status" value="1"/>
</dbReference>
<gene>
    <name evidence="3" type="ORF">ACFFVD_15900</name>
</gene>